<feature type="transmembrane region" description="Helical" evidence="7">
    <location>
        <begin position="250"/>
        <end position="267"/>
    </location>
</feature>
<evidence type="ECO:0000256" key="6">
    <source>
        <dbReference type="ARBA" id="ARBA00023136"/>
    </source>
</evidence>
<dbReference type="InterPro" id="IPR043128">
    <property type="entry name" value="Rev_trsase/Diguanyl_cyclase"/>
</dbReference>
<evidence type="ECO:0000256" key="1">
    <source>
        <dbReference type="ARBA" id="ARBA00001946"/>
    </source>
</evidence>
<dbReference type="GO" id="GO:0003824">
    <property type="term" value="F:catalytic activity"/>
    <property type="evidence" value="ECO:0007669"/>
    <property type="project" value="UniProtKB-ARBA"/>
</dbReference>
<dbReference type="OrthoDB" id="5603059at2"/>
<comment type="cofactor">
    <cofactor evidence="1">
        <name>Mg(2+)</name>
        <dbReference type="ChEBI" id="CHEBI:18420"/>
    </cofactor>
</comment>
<reference evidence="9 10" key="1">
    <citation type="submission" date="2019-02" db="EMBL/GenBank/DDBJ databases">
        <title>Genomic Encyclopedia of Type Strains, Phase IV (KMG-IV): sequencing the most valuable type-strain genomes for metagenomic binning, comparative biology and taxonomic classification.</title>
        <authorList>
            <person name="Goeker M."/>
        </authorList>
    </citation>
    <scope>NUCLEOTIDE SEQUENCE [LARGE SCALE GENOMIC DNA]</scope>
    <source>
        <strain evidence="9 10">DSM 21056</strain>
    </source>
</reference>
<sequence length="469" mass="51864">MAVLREPNIDALIDYLKNSVFFIVSFWVLNQVAYFFAVQKGLSAFYPPSGFAMFLVYYLGPRYLPVHFLAILAGGLPQRDLLNYNIDMLVPDLRQFIIYAAAGLILRKVTKGGDVFQSGFLYSAIAASIVTAMLSSIFFNLDIDEPLSSYSLAWVASTSPFFVGNLTGAVFILPLFMLFVHARKTGMGRLKSDVLCEFFATDRMLALFFVFALAFTFVSLGGVSQGFSNYYYFLIIPMIWASVKWGLCPGLVYVFLGNLFAFFLYITYDQSGYTSLEGQVIFCVSVISSIFIGLAHKEKTTLYMQSMYDELTGLPNMRLFKDISHSMIASASRKGNSGALLFVDIDGFKPINDDLGHQAGDHLLRQIADRLKNCLRGSDIVARVGGDEFVIQLDDIKSNNGAETVALNVIDNVSRPFYCNGAMATVGASVGIAIYPQHGDDMETLIGKADEAMYSAKRSGKNVFRLAQT</sequence>
<dbReference type="SMART" id="SM00267">
    <property type="entry name" value="GGDEF"/>
    <property type="match status" value="1"/>
</dbReference>
<dbReference type="AlphaFoldDB" id="A0A4Q8D109"/>
<accession>A0A4Q8D109</accession>
<evidence type="ECO:0000256" key="5">
    <source>
        <dbReference type="ARBA" id="ARBA00022989"/>
    </source>
</evidence>
<feature type="transmembrane region" description="Helical" evidence="7">
    <location>
        <begin position="20"/>
        <end position="38"/>
    </location>
</feature>
<dbReference type="InterPro" id="IPR000160">
    <property type="entry name" value="GGDEF_dom"/>
</dbReference>
<feature type="transmembrane region" description="Helical" evidence="7">
    <location>
        <begin position="203"/>
        <end position="221"/>
    </location>
</feature>
<feature type="transmembrane region" description="Helical" evidence="7">
    <location>
        <begin position="121"/>
        <end position="141"/>
    </location>
</feature>
<gene>
    <name evidence="9" type="ORF">EV698_1176</name>
</gene>
<dbReference type="EMBL" id="SHLI01000001">
    <property type="protein sequence ID" value="RZU98910.1"/>
    <property type="molecule type" value="Genomic_DNA"/>
</dbReference>
<dbReference type="PROSITE" id="PS50887">
    <property type="entry name" value="GGDEF"/>
    <property type="match status" value="1"/>
</dbReference>
<proteinExistence type="predicted"/>
<keyword evidence="4 7" id="KW-0812">Transmembrane</keyword>
<dbReference type="InterPro" id="IPR007895">
    <property type="entry name" value="MASE1"/>
</dbReference>
<dbReference type="SUPFAM" id="SSF55073">
    <property type="entry name" value="Nucleotide cyclase"/>
    <property type="match status" value="1"/>
</dbReference>
<evidence type="ECO:0000256" key="2">
    <source>
        <dbReference type="ARBA" id="ARBA00004651"/>
    </source>
</evidence>
<feature type="transmembrane region" description="Helical" evidence="7">
    <location>
        <begin position="279"/>
        <end position="296"/>
    </location>
</feature>
<feature type="transmembrane region" description="Helical" evidence="7">
    <location>
        <begin position="50"/>
        <end position="73"/>
    </location>
</feature>
<dbReference type="Gene3D" id="3.30.70.270">
    <property type="match status" value="1"/>
</dbReference>
<evidence type="ECO:0000256" key="4">
    <source>
        <dbReference type="ARBA" id="ARBA00022692"/>
    </source>
</evidence>
<organism evidence="9 10">
    <name type="scientific">Spiribacter vilamensis</name>
    <dbReference type="NCBI Taxonomy" id="531306"/>
    <lineage>
        <taxon>Bacteria</taxon>
        <taxon>Pseudomonadati</taxon>
        <taxon>Pseudomonadota</taxon>
        <taxon>Gammaproteobacteria</taxon>
        <taxon>Chromatiales</taxon>
        <taxon>Ectothiorhodospiraceae</taxon>
        <taxon>Spiribacter</taxon>
    </lineage>
</organism>
<dbReference type="CDD" id="cd01949">
    <property type="entry name" value="GGDEF"/>
    <property type="match status" value="1"/>
</dbReference>
<keyword evidence="10" id="KW-1185">Reference proteome</keyword>
<dbReference type="RefSeq" id="WP_130503183.1">
    <property type="nucleotide sequence ID" value="NZ_SHLI01000001.1"/>
</dbReference>
<protein>
    <submittedName>
        <fullName evidence="9">Diguanylate cyclase (GGDEF)-like protein</fullName>
    </submittedName>
</protein>
<dbReference type="FunFam" id="3.30.70.270:FF:000001">
    <property type="entry name" value="Diguanylate cyclase domain protein"/>
    <property type="match status" value="1"/>
</dbReference>
<evidence type="ECO:0000256" key="3">
    <source>
        <dbReference type="ARBA" id="ARBA00022475"/>
    </source>
</evidence>
<dbReference type="NCBIfam" id="TIGR00254">
    <property type="entry name" value="GGDEF"/>
    <property type="match status" value="1"/>
</dbReference>
<dbReference type="Pfam" id="PF05231">
    <property type="entry name" value="MASE1"/>
    <property type="match status" value="1"/>
</dbReference>
<keyword evidence="3" id="KW-1003">Cell membrane</keyword>
<comment type="caution">
    <text evidence="9">The sequence shown here is derived from an EMBL/GenBank/DDBJ whole genome shotgun (WGS) entry which is preliminary data.</text>
</comment>
<evidence type="ECO:0000256" key="7">
    <source>
        <dbReference type="SAM" id="Phobius"/>
    </source>
</evidence>
<name>A0A4Q8D109_9GAMM</name>
<dbReference type="PANTHER" id="PTHR46663:SF2">
    <property type="entry name" value="GGDEF DOMAIN-CONTAINING PROTEIN"/>
    <property type="match status" value="1"/>
</dbReference>
<evidence type="ECO:0000259" key="8">
    <source>
        <dbReference type="PROSITE" id="PS50887"/>
    </source>
</evidence>
<dbReference type="PANTHER" id="PTHR46663">
    <property type="entry name" value="DIGUANYLATE CYCLASE DGCT-RELATED"/>
    <property type="match status" value="1"/>
</dbReference>
<evidence type="ECO:0000313" key="10">
    <source>
        <dbReference type="Proteomes" id="UP000292298"/>
    </source>
</evidence>
<dbReference type="GO" id="GO:0005886">
    <property type="term" value="C:plasma membrane"/>
    <property type="evidence" value="ECO:0007669"/>
    <property type="project" value="UniProtKB-SubCell"/>
</dbReference>
<dbReference type="Pfam" id="PF00990">
    <property type="entry name" value="GGDEF"/>
    <property type="match status" value="1"/>
</dbReference>
<dbReference type="InterPro" id="IPR052163">
    <property type="entry name" value="DGC-Regulatory_Protein"/>
</dbReference>
<evidence type="ECO:0000313" key="9">
    <source>
        <dbReference type="EMBL" id="RZU98910.1"/>
    </source>
</evidence>
<comment type="subcellular location">
    <subcellularLocation>
        <location evidence="2">Cell membrane</location>
        <topology evidence="2">Multi-pass membrane protein</topology>
    </subcellularLocation>
</comment>
<dbReference type="InterPro" id="IPR029787">
    <property type="entry name" value="Nucleotide_cyclase"/>
</dbReference>
<keyword evidence="5 7" id="KW-1133">Transmembrane helix</keyword>
<keyword evidence="6 7" id="KW-0472">Membrane</keyword>
<feature type="transmembrane region" description="Helical" evidence="7">
    <location>
        <begin position="161"/>
        <end position="182"/>
    </location>
</feature>
<feature type="domain" description="GGDEF" evidence="8">
    <location>
        <begin position="336"/>
        <end position="469"/>
    </location>
</feature>
<dbReference type="Proteomes" id="UP000292298">
    <property type="component" value="Unassembled WGS sequence"/>
</dbReference>